<feature type="active site" description="Phosphoserine intermediate" evidence="14">
    <location>
        <position position="105"/>
    </location>
</feature>
<name>A0ABS7WUT7_9BACT</name>
<gene>
    <name evidence="14 17" type="primary">cysC</name>
    <name evidence="17" type="ORF">AVCANL283_08305</name>
</gene>
<reference evidence="17 18" key="1">
    <citation type="submission" date="2020-07" db="EMBL/GenBank/DDBJ databases">
        <title>Transfer of Campylobacter canadensis to the novel genus Avispirillum gen. nov., that also includes two novel species recovered from migratory waterfowl: Avispirillum anseris sp. nov. and Avispirillum brantae sp. nov.</title>
        <authorList>
            <person name="Miller W.G."/>
            <person name="Chapman M.H."/>
            <person name="Yee E."/>
            <person name="Inglis G.D."/>
        </authorList>
    </citation>
    <scope>NUCLEOTIDE SEQUENCE [LARGE SCALE GENOMIC DNA]</scope>
    <source>
        <strain evidence="17 18">L283</strain>
    </source>
</reference>
<evidence type="ECO:0000256" key="1">
    <source>
        <dbReference type="ARBA" id="ARBA00001823"/>
    </source>
</evidence>
<dbReference type="EMBL" id="JACGBB010000031">
    <property type="protein sequence ID" value="MBZ7988092.1"/>
    <property type="molecule type" value="Genomic_DNA"/>
</dbReference>
<dbReference type="NCBIfam" id="NF003013">
    <property type="entry name" value="PRK03846.1"/>
    <property type="match status" value="1"/>
</dbReference>
<evidence type="ECO:0000313" key="17">
    <source>
        <dbReference type="EMBL" id="MBZ7988092.1"/>
    </source>
</evidence>
<dbReference type="HAMAP" id="MF_00065">
    <property type="entry name" value="Adenylyl_sulf_kinase"/>
    <property type="match status" value="1"/>
</dbReference>
<protein>
    <recommendedName>
        <fullName evidence="6 14">Adenylyl-sulfate kinase</fullName>
        <ecNumber evidence="5 14">2.7.1.25</ecNumber>
    </recommendedName>
    <alternativeName>
        <fullName evidence="12 14">APS kinase</fullName>
    </alternativeName>
    <alternativeName>
        <fullName evidence="13 14">ATP adenosine-5'-phosphosulfate 3'-phosphotransferase</fullName>
    </alternativeName>
    <alternativeName>
        <fullName evidence="11 14">Adenosine-5'-phosphosulfate kinase</fullName>
    </alternativeName>
</protein>
<evidence type="ECO:0000256" key="15">
    <source>
        <dbReference type="RuleBase" id="RU004347"/>
    </source>
</evidence>
<dbReference type="EC" id="2.7.1.25" evidence="5 14"/>
<evidence type="ECO:0000256" key="9">
    <source>
        <dbReference type="ARBA" id="ARBA00022777"/>
    </source>
</evidence>
<feature type="domain" description="APS kinase" evidence="16">
    <location>
        <begin position="23"/>
        <end position="172"/>
    </location>
</feature>
<comment type="caution">
    <text evidence="17">The sequence shown here is derived from an EMBL/GenBank/DDBJ whole genome shotgun (WGS) entry which is preliminary data.</text>
</comment>
<evidence type="ECO:0000256" key="10">
    <source>
        <dbReference type="ARBA" id="ARBA00022840"/>
    </source>
</evidence>
<evidence type="ECO:0000259" key="16">
    <source>
        <dbReference type="Pfam" id="PF01583"/>
    </source>
</evidence>
<dbReference type="CDD" id="cd02027">
    <property type="entry name" value="APSK"/>
    <property type="match status" value="1"/>
</dbReference>
<keyword evidence="18" id="KW-1185">Reference proteome</keyword>
<accession>A0ABS7WUT7</accession>
<keyword evidence="10 14" id="KW-0067">ATP-binding</keyword>
<comment type="function">
    <text evidence="2 14 15">Catalyzes the synthesis of activated sulfate.</text>
</comment>
<comment type="pathway">
    <text evidence="3 14 15">Sulfur metabolism; hydrogen sulfide biosynthesis; sulfite from sulfate: step 2/3.</text>
</comment>
<comment type="catalytic activity">
    <reaction evidence="1 14 15">
        <text>adenosine 5'-phosphosulfate + ATP = 3'-phosphoadenylyl sulfate + ADP + H(+)</text>
        <dbReference type="Rhea" id="RHEA:24152"/>
        <dbReference type="ChEBI" id="CHEBI:15378"/>
        <dbReference type="ChEBI" id="CHEBI:30616"/>
        <dbReference type="ChEBI" id="CHEBI:58243"/>
        <dbReference type="ChEBI" id="CHEBI:58339"/>
        <dbReference type="ChEBI" id="CHEBI:456216"/>
        <dbReference type="EC" id="2.7.1.25"/>
    </reaction>
</comment>
<evidence type="ECO:0000256" key="2">
    <source>
        <dbReference type="ARBA" id="ARBA00002632"/>
    </source>
</evidence>
<evidence type="ECO:0000256" key="5">
    <source>
        <dbReference type="ARBA" id="ARBA00012121"/>
    </source>
</evidence>
<evidence type="ECO:0000256" key="12">
    <source>
        <dbReference type="ARBA" id="ARBA00031393"/>
    </source>
</evidence>
<dbReference type="SUPFAM" id="SSF52540">
    <property type="entry name" value="P-loop containing nucleoside triphosphate hydrolases"/>
    <property type="match status" value="1"/>
</dbReference>
<evidence type="ECO:0000256" key="8">
    <source>
        <dbReference type="ARBA" id="ARBA00022741"/>
    </source>
</evidence>
<evidence type="ECO:0000256" key="7">
    <source>
        <dbReference type="ARBA" id="ARBA00022679"/>
    </source>
</evidence>
<keyword evidence="7 14" id="KW-0808">Transferase</keyword>
<dbReference type="InterPro" id="IPR002891">
    <property type="entry name" value="APS"/>
</dbReference>
<keyword evidence="14" id="KW-0597">Phosphoprotein</keyword>
<evidence type="ECO:0000313" key="18">
    <source>
        <dbReference type="Proteomes" id="UP000786183"/>
    </source>
</evidence>
<dbReference type="Pfam" id="PF01583">
    <property type="entry name" value="APS_kinase"/>
    <property type="match status" value="1"/>
</dbReference>
<dbReference type="Proteomes" id="UP000786183">
    <property type="component" value="Unassembled WGS sequence"/>
</dbReference>
<keyword evidence="9 14" id="KW-0418">Kinase</keyword>
<dbReference type="PANTHER" id="PTHR11055:SF63">
    <property type="entry name" value="ADENYLYL-SULFATE KINASE 1, CHLOROPLASTIC"/>
    <property type="match status" value="1"/>
</dbReference>
<evidence type="ECO:0000256" key="13">
    <source>
        <dbReference type="ARBA" id="ARBA00031464"/>
    </source>
</evidence>
<dbReference type="NCBIfam" id="TIGR00455">
    <property type="entry name" value="apsK"/>
    <property type="match status" value="1"/>
</dbReference>
<evidence type="ECO:0000256" key="14">
    <source>
        <dbReference type="HAMAP-Rule" id="MF_00065"/>
    </source>
</evidence>
<organism evidence="17 18">
    <name type="scientific">Campylobacter canadensis</name>
    <dbReference type="NCBI Taxonomy" id="449520"/>
    <lineage>
        <taxon>Bacteria</taxon>
        <taxon>Pseudomonadati</taxon>
        <taxon>Campylobacterota</taxon>
        <taxon>Epsilonproteobacteria</taxon>
        <taxon>Campylobacterales</taxon>
        <taxon>Campylobacteraceae</taxon>
        <taxon>Campylobacter</taxon>
    </lineage>
</organism>
<sequence>MNNLVLHKSSINKAKRASLKQQKPCVIWLTGLSGSGKSTIANALEVELFKLNYHTYLLDGDNVRLGLNKDLDFSDKSRKENIRRIAELAKLFVDSGIIVISAFISPFRSDRRLARELVEEDEFIEVFVDTSLDECERRDPKGLYKKARSGQISNFTGISSAYEKPLNAQIHLNNESNSVQTNVAIILDFLKHKGYLK</sequence>
<evidence type="ECO:0000256" key="4">
    <source>
        <dbReference type="ARBA" id="ARBA00007008"/>
    </source>
</evidence>
<dbReference type="InterPro" id="IPR059117">
    <property type="entry name" value="APS_kinase_dom"/>
</dbReference>
<keyword evidence="8 14" id="KW-0547">Nucleotide-binding</keyword>
<dbReference type="Gene3D" id="3.40.50.300">
    <property type="entry name" value="P-loop containing nucleotide triphosphate hydrolases"/>
    <property type="match status" value="1"/>
</dbReference>
<dbReference type="GO" id="GO:0004020">
    <property type="term" value="F:adenylylsulfate kinase activity"/>
    <property type="evidence" value="ECO:0007669"/>
    <property type="project" value="UniProtKB-EC"/>
</dbReference>
<dbReference type="InterPro" id="IPR027417">
    <property type="entry name" value="P-loop_NTPase"/>
</dbReference>
<dbReference type="RefSeq" id="WP_172232625.1">
    <property type="nucleotide sequence ID" value="NZ_CP035946.1"/>
</dbReference>
<evidence type="ECO:0000256" key="6">
    <source>
        <dbReference type="ARBA" id="ARBA00018163"/>
    </source>
</evidence>
<comment type="similarity">
    <text evidence="4 14 15">Belongs to the APS kinase family.</text>
</comment>
<evidence type="ECO:0000256" key="11">
    <source>
        <dbReference type="ARBA" id="ARBA00029724"/>
    </source>
</evidence>
<feature type="binding site" evidence="14">
    <location>
        <begin position="31"/>
        <end position="38"/>
    </location>
    <ligand>
        <name>ATP</name>
        <dbReference type="ChEBI" id="CHEBI:30616"/>
    </ligand>
</feature>
<dbReference type="PANTHER" id="PTHR11055">
    <property type="entry name" value="BIFUNCTIONAL 3'-PHOSPHOADENOSINE 5'-PHOSPHOSULFATE SYNTHASE"/>
    <property type="match status" value="1"/>
</dbReference>
<evidence type="ECO:0000256" key="3">
    <source>
        <dbReference type="ARBA" id="ARBA00004806"/>
    </source>
</evidence>
<proteinExistence type="inferred from homology"/>